<proteinExistence type="predicted"/>
<gene>
    <name evidence="1" type="ORF">LCGC14_2884080</name>
</gene>
<name>A0A0F9A784_9ZZZZ</name>
<sequence length="47" mass="5602">MMKDNSLYNEYTLAHALGKRHSEIMTMTNTEYLEWMAFFKRRQAEGG</sequence>
<evidence type="ECO:0000313" key="1">
    <source>
        <dbReference type="EMBL" id="KKK74404.1"/>
    </source>
</evidence>
<dbReference type="EMBL" id="LAZR01056332">
    <property type="protein sequence ID" value="KKK74404.1"/>
    <property type="molecule type" value="Genomic_DNA"/>
</dbReference>
<protein>
    <submittedName>
        <fullName evidence="1">Uncharacterized protein</fullName>
    </submittedName>
</protein>
<reference evidence="1" key="1">
    <citation type="journal article" date="2015" name="Nature">
        <title>Complex archaea that bridge the gap between prokaryotes and eukaryotes.</title>
        <authorList>
            <person name="Spang A."/>
            <person name="Saw J.H."/>
            <person name="Jorgensen S.L."/>
            <person name="Zaremba-Niedzwiedzka K."/>
            <person name="Martijn J."/>
            <person name="Lind A.E."/>
            <person name="van Eijk R."/>
            <person name="Schleper C."/>
            <person name="Guy L."/>
            <person name="Ettema T.J."/>
        </authorList>
    </citation>
    <scope>NUCLEOTIDE SEQUENCE</scope>
</reference>
<organism evidence="1">
    <name type="scientific">marine sediment metagenome</name>
    <dbReference type="NCBI Taxonomy" id="412755"/>
    <lineage>
        <taxon>unclassified sequences</taxon>
        <taxon>metagenomes</taxon>
        <taxon>ecological metagenomes</taxon>
    </lineage>
</organism>
<accession>A0A0F9A784</accession>
<comment type="caution">
    <text evidence="1">The sequence shown here is derived from an EMBL/GenBank/DDBJ whole genome shotgun (WGS) entry which is preliminary data.</text>
</comment>
<dbReference type="AlphaFoldDB" id="A0A0F9A784"/>